<dbReference type="PANTHER" id="PTHR24238:SF47">
    <property type="entry name" value="ECDYSTEROIDS_DOPAMINE RECEPTOR-RELATED"/>
    <property type="match status" value="1"/>
</dbReference>
<feature type="transmembrane region" description="Helical" evidence="8">
    <location>
        <begin position="150"/>
        <end position="169"/>
    </location>
</feature>
<evidence type="ECO:0000256" key="4">
    <source>
        <dbReference type="ARBA" id="ARBA00023040"/>
    </source>
</evidence>
<feature type="transmembrane region" description="Helical" evidence="8">
    <location>
        <begin position="198"/>
        <end position="221"/>
    </location>
</feature>
<keyword evidence="11" id="KW-1185">Reference proteome</keyword>
<gene>
    <name evidence="10" type="ORF">MCOR_9113</name>
</gene>
<dbReference type="PANTHER" id="PTHR24238">
    <property type="entry name" value="G-PROTEIN COUPLED RECEPTOR"/>
    <property type="match status" value="1"/>
</dbReference>
<dbReference type="PROSITE" id="PS50262">
    <property type="entry name" value="G_PROTEIN_RECEP_F1_2"/>
    <property type="match status" value="1"/>
</dbReference>
<dbReference type="InterPro" id="IPR017452">
    <property type="entry name" value="GPCR_Rhodpsn_7TM"/>
</dbReference>
<evidence type="ECO:0000313" key="10">
    <source>
        <dbReference type="EMBL" id="CAC5370170.1"/>
    </source>
</evidence>
<protein>
    <recommendedName>
        <fullName evidence="9">G-protein coupled receptors family 1 profile domain-containing protein</fullName>
    </recommendedName>
</protein>
<dbReference type="GO" id="GO:0004930">
    <property type="term" value="F:G protein-coupled receptor activity"/>
    <property type="evidence" value="ECO:0007669"/>
    <property type="project" value="UniProtKB-KW"/>
</dbReference>
<dbReference type="CDD" id="cd00637">
    <property type="entry name" value="7tm_classA_rhodopsin-like"/>
    <property type="match status" value="1"/>
</dbReference>
<evidence type="ECO:0000256" key="1">
    <source>
        <dbReference type="ARBA" id="ARBA00004141"/>
    </source>
</evidence>
<organism evidence="10 11">
    <name type="scientific">Mytilus coruscus</name>
    <name type="common">Sea mussel</name>
    <dbReference type="NCBI Taxonomy" id="42192"/>
    <lineage>
        <taxon>Eukaryota</taxon>
        <taxon>Metazoa</taxon>
        <taxon>Spiralia</taxon>
        <taxon>Lophotrochozoa</taxon>
        <taxon>Mollusca</taxon>
        <taxon>Bivalvia</taxon>
        <taxon>Autobranchia</taxon>
        <taxon>Pteriomorphia</taxon>
        <taxon>Mytilida</taxon>
        <taxon>Mytiloidea</taxon>
        <taxon>Mytilidae</taxon>
        <taxon>Mytilinae</taxon>
        <taxon>Mytilus</taxon>
    </lineage>
</organism>
<feature type="transmembrane region" description="Helical" evidence="8">
    <location>
        <begin position="71"/>
        <end position="89"/>
    </location>
</feature>
<dbReference type="Gene3D" id="1.20.1070.10">
    <property type="entry name" value="Rhodopsin 7-helix transmembrane proteins"/>
    <property type="match status" value="1"/>
</dbReference>
<dbReference type="GO" id="GO:0016020">
    <property type="term" value="C:membrane"/>
    <property type="evidence" value="ECO:0007669"/>
    <property type="project" value="UniProtKB-SubCell"/>
</dbReference>
<evidence type="ECO:0000256" key="2">
    <source>
        <dbReference type="ARBA" id="ARBA00022692"/>
    </source>
</evidence>
<evidence type="ECO:0000256" key="3">
    <source>
        <dbReference type="ARBA" id="ARBA00022989"/>
    </source>
</evidence>
<dbReference type="Proteomes" id="UP000507470">
    <property type="component" value="Unassembled WGS sequence"/>
</dbReference>
<dbReference type="Pfam" id="PF00001">
    <property type="entry name" value="7tm_1"/>
    <property type="match status" value="1"/>
</dbReference>
<keyword evidence="6" id="KW-0675">Receptor</keyword>
<accession>A0A6J8AME4</accession>
<evidence type="ECO:0000313" key="11">
    <source>
        <dbReference type="Proteomes" id="UP000507470"/>
    </source>
</evidence>
<reference evidence="10 11" key="1">
    <citation type="submission" date="2020-06" db="EMBL/GenBank/DDBJ databases">
        <authorList>
            <person name="Li R."/>
            <person name="Bekaert M."/>
        </authorList>
    </citation>
    <scope>NUCLEOTIDE SEQUENCE [LARGE SCALE GENOMIC DNA]</scope>
    <source>
        <strain evidence="11">wild</strain>
    </source>
</reference>
<dbReference type="PRINTS" id="PR00237">
    <property type="entry name" value="GPCRRHODOPSN"/>
</dbReference>
<feature type="transmembrane region" description="Helical" evidence="8">
    <location>
        <begin position="251"/>
        <end position="273"/>
    </location>
</feature>
<keyword evidence="7" id="KW-0807">Transducer</keyword>
<evidence type="ECO:0000256" key="5">
    <source>
        <dbReference type="ARBA" id="ARBA00023136"/>
    </source>
</evidence>
<evidence type="ECO:0000256" key="6">
    <source>
        <dbReference type="ARBA" id="ARBA00023170"/>
    </source>
</evidence>
<dbReference type="SUPFAM" id="SSF81321">
    <property type="entry name" value="Family A G protein-coupled receptor-like"/>
    <property type="match status" value="1"/>
</dbReference>
<feature type="transmembrane region" description="Helical" evidence="8">
    <location>
        <begin position="109"/>
        <end position="130"/>
    </location>
</feature>
<name>A0A6J8AME4_MYTCO</name>
<feature type="transmembrane region" description="Helical" evidence="8">
    <location>
        <begin position="38"/>
        <end position="59"/>
    </location>
</feature>
<dbReference type="InterPro" id="IPR000276">
    <property type="entry name" value="GPCR_Rhodpsn"/>
</dbReference>
<feature type="domain" description="G-protein coupled receptors family 1 profile" evidence="9">
    <location>
        <begin position="51"/>
        <end position="307"/>
    </location>
</feature>
<comment type="subcellular location">
    <subcellularLocation>
        <location evidence="1">Membrane</location>
        <topology evidence="1">Multi-pass membrane protein</topology>
    </subcellularLocation>
</comment>
<sequence>MDSEESSTIVVPTKTFPREYMSLNDINDQEVLRLAAPIVYLSMLMVIGVPGNMTVLIIYGRKYSKSVYRTIIWNIALMDFLFSIVALPFNIAELVHFYTFTELWACKMIAVVAIFFVIYSSHLLVIMAIYRFRQVCMPTKKQITLNNVKYWIGGGLMLAILFDFPQGIFQPIVKVSLSHNVTGYVCPISYKTSVNADIYNGFLTSLMAFYSLFLLIAYLLIGHKMYLRYKKQNIAHSSKQTDQISNKITKIAFAISIVFAVSYLPIFIIKLLASKIDHQTLNTVELAVLRIFERSYAVNHVTNTFIYAFYDKRFRKTFRSICKEFVHRKPAGSQSVKSSEYKITKDSSETVV</sequence>
<keyword evidence="4" id="KW-0297">G-protein coupled receptor</keyword>
<proteinExistence type="predicted"/>
<dbReference type="EMBL" id="CACVKT020001654">
    <property type="protein sequence ID" value="CAC5370170.1"/>
    <property type="molecule type" value="Genomic_DNA"/>
</dbReference>
<dbReference type="OrthoDB" id="6058642at2759"/>
<dbReference type="AlphaFoldDB" id="A0A6J8AME4"/>
<keyword evidence="5 8" id="KW-0472">Membrane</keyword>
<evidence type="ECO:0000256" key="8">
    <source>
        <dbReference type="SAM" id="Phobius"/>
    </source>
</evidence>
<keyword evidence="2 8" id="KW-0812">Transmembrane</keyword>
<evidence type="ECO:0000259" key="9">
    <source>
        <dbReference type="PROSITE" id="PS50262"/>
    </source>
</evidence>
<evidence type="ECO:0000256" key="7">
    <source>
        <dbReference type="ARBA" id="ARBA00023224"/>
    </source>
</evidence>
<keyword evidence="3 8" id="KW-1133">Transmembrane helix</keyword>